<feature type="transmembrane region" description="Helical" evidence="1">
    <location>
        <begin position="170"/>
        <end position="191"/>
    </location>
</feature>
<dbReference type="OrthoDB" id="621678at2"/>
<keyword evidence="1" id="KW-0472">Membrane</keyword>
<feature type="transmembrane region" description="Helical" evidence="1">
    <location>
        <begin position="345"/>
        <end position="366"/>
    </location>
</feature>
<keyword evidence="1" id="KW-0812">Transmembrane</keyword>
<feature type="transmembrane region" description="Helical" evidence="1">
    <location>
        <begin position="211"/>
        <end position="231"/>
    </location>
</feature>
<feature type="transmembrane region" description="Helical" evidence="1">
    <location>
        <begin position="401"/>
        <end position="422"/>
    </location>
</feature>
<feature type="transmembrane region" description="Helical" evidence="1">
    <location>
        <begin position="94"/>
        <end position="115"/>
    </location>
</feature>
<feature type="transmembrane region" description="Helical" evidence="1">
    <location>
        <begin position="25"/>
        <end position="45"/>
    </location>
</feature>
<keyword evidence="1" id="KW-1133">Transmembrane helix</keyword>
<keyword evidence="3" id="KW-1185">Reference proteome</keyword>
<name>G2LFC6_CHLTF</name>
<feature type="transmembrane region" description="Helical" evidence="1">
    <location>
        <begin position="318"/>
        <end position="338"/>
    </location>
</feature>
<organism evidence="2 3">
    <name type="scientific">Chloracidobacterium thermophilum (strain B)</name>
    <dbReference type="NCBI Taxonomy" id="981222"/>
    <lineage>
        <taxon>Bacteria</taxon>
        <taxon>Pseudomonadati</taxon>
        <taxon>Acidobacteriota</taxon>
        <taxon>Terriglobia</taxon>
        <taxon>Terriglobales</taxon>
        <taxon>Acidobacteriaceae</taxon>
        <taxon>Chloracidobacterium</taxon>
    </lineage>
</organism>
<gene>
    <name evidence="2" type="ordered locus">Cabther_A0079</name>
</gene>
<dbReference type="Proteomes" id="UP000006791">
    <property type="component" value="Chromosome 1"/>
</dbReference>
<protein>
    <recommendedName>
        <fullName evidence="4">Glycosyltransferase RgtA/B/C/D-like domain-containing protein</fullName>
    </recommendedName>
</protein>
<sequence>MNGRESVTGDVPAKIGQWSLVRHPLTWILLAYTALGLGLLAPYQFQINPDGIAYLDIAEKYARGDVWGAVNAYWSPLISWLTAGLRLLGLPPQVAIKLVLLTGGAVALGGVWRLLGDCPVWMRAVATAGAIPLTVYHALHVITPDLLVATVLVWYAAWLVEGRLDVRASVWGGFLVALGYFAKAFALPFCLIHLCGWRMLAEQQVAWRQRLWSLAVSLVVTGCVSGVWIVALKAKYGVWMFGSAGRITYAWAGPRMNLVHSVEAGFWAPAEAGDTSAWTDPTRLPVQPWSPFESVEYAQYQVFMTLDRLRVIALVHSFAYSVLALPIVLGLVGGVWTASPLRRRFGVLLSGILIYVVGYALVYVEARHLLPLAYWVLVAGVWLVWLIGARLNLSRRLRAGLLLFVVGTVAWSPAYALAQGALGNDAGLEVCRGLYRAARAMRVQLGVQGRIASNREWHQSLYLTWFLGGQYYGVAPVQADSEDVARMLEDYDVNYYFVWSDETGAFPEVCWGEEITGGQDPLLRIYRTRPGQVKATDVQTY</sequence>
<feature type="transmembrane region" description="Helical" evidence="1">
    <location>
        <begin position="372"/>
        <end position="389"/>
    </location>
</feature>
<evidence type="ECO:0000313" key="3">
    <source>
        <dbReference type="Proteomes" id="UP000006791"/>
    </source>
</evidence>
<dbReference type="HOGENOM" id="CLU_504010_0_0_0"/>
<dbReference type="STRING" id="981222.Cabther_A0079"/>
<dbReference type="RefSeq" id="WP_014098597.1">
    <property type="nucleotide sequence ID" value="NC_016024.1"/>
</dbReference>
<dbReference type="AlphaFoldDB" id="G2LFC6"/>
<evidence type="ECO:0000256" key="1">
    <source>
        <dbReference type="SAM" id="Phobius"/>
    </source>
</evidence>
<proteinExistence type="predicted"/>
<dbReference type="EMBL" id="CP002514">
    <property type="protein sequence ID" value="AEP10859.1"/>
    <property type="molecule type" value="Genomic_DNA"/>
</dbReference>
<reference evidence="2 3" key="1">
    <citation type="journal article" date="2012" name="Environ. Microbiol.">
        <title>Complete genome of Candidatus Chloracidobacterium thermophilum, a chlorophyll-based photoheterotroph belonging to the phylum Acidobacteria.</title>
        <authorList>
            <person name="Garcia Costas A.M."/>
            <person name="Liu Z."/>
            <person name="Tomsho L.P."/>
            <person name="Schuster S.C."/>
            <person name="Ward D.M."/>
            <person name="Bryant D.A."/>
        </authorList>
    </citation>
    <scope>NUCLEOTIDE SEQUENCE [LARGE SCALE GENOMIC DNA]</scope>
    <source>
        <strain evidence="2 3">B</strain>
    </source>
</reference>
<accession>G2LFC6</accession>
<evidence type="ECO:0000313" key="2">
    <source>
        <dbReference type="EMBL" id="AEP10859.1"/>
    </source>
</evidence>
<feature type="transmembrane region" description="Helical" evidence="1">
    <location>
        <begin position="135"/>
        <end position="158"/>
    </location>
</feature>
<dbReference type="KEGG" id="ctm:Cabther_A0079"/>
<evidence type="ECO:0008006" key="4">
    <source>
        <dbReference type="Google" id="ProtNLM"/>
    </source>
</evidence>